<dbReference type="GO" id="GO:0003677">
    <property type="term" value="F:DNA binding"/>
    <property type="evidence" value="ECO:0007669"/>
    <property type="project" value="UniProtKB-UniRule"/>
</dbReference>
<dbReference type="GeneID" id="77471793"/>
<evidence type="ECO:0000313" key="10">
    <source>
        <dbReference type="Proteomes" id="UP000241201"/>
    </source>
</evidence>
<comment type="function">
    <text evidence="4">Involved in cell division and chromosome segregation.</text>
</comment>
<dbReference type="InterPro" id="IPR003802">
    <property type="entry name" value="Sporulation_regulator_WhiA"/>
</dbReference>
<keyword evidence="10" id="KW-1185">Reference proteome</keyword>
<evidence type="ECO:0000259" key="6">
    <source>
        <dbReference type="Pfam" id="PF10298"/>
    </source>
</evidence>
<dbReference type="EMBL" id="PYLP01000023">
    <property type="protein sequence ID" value="PST36372.1"/>
    <property type="molecule type" value="Genomic_DNA"/>
</dbReference>
<dbReference type="InterPro" id="IPR027434">
    <property type="entry name" value="Homing_endonucl"/>
</dbReference>
<name>A0A2T3FM85_9FIRM</name>
<dbReference type="GO" id="GO:0051301">
    <property type="term" value="P:cell division"/>
    <property type="evidence" value="ECO:0007669"/>
    <property type="project" value="UniProtKB-UniRule"/>
</dbReference>
<dbReference type="HAMAP" id="MF_01420">
    <property type="entry name" value="HTH_type_WhiA"/>
    <property type="match status" value="1"/>
</dbReference>
<reference evidence="10" key="1">
    <citation type="submission" date="2018-03" db="EMBL/GenBank/DDBJ databases">
        <title>Lachnoclostridium SNUG30370 gen.nov., sp.nov., isolated from human faeces.</title>
        <authorList>
            <person name="Seo B."/>
            <person name="Jeon K."/>
            <person name="Ko G."/>
        </authorList>
    </citation>
    <scope>NUCLEOTIDE SEQUENCE [LARGE SCALE GENOMIC DNA]</scope>
    <source>
        <strain evidence="10">SNUG30370</strain>
    </source>
</reference>
<proteinExistence type="inferred from homology"/>
<dbReference type="InterPro" id="IPR039518">
    <property type="entry name" value="WhiA_LAGLIDADG_dom"/>
</dbReference>
<dbReference type="Pfam" id="PF02650">
    <property type="entry name" value="HTH_WhiA"/>
    <property type="match status" value="1"/>
</dbReference>
<evidence type="ECO:0000259" key="7">
    <source>
        <dbReference type="Pfam" id="PF14527"/>
    </source>
</evidence>
<dbReference type="RefSeq" id="WP_048925168.1">
    <property type="nucleotide sequence ID" value="NZ_DAWBWI010000319.1"/>
</dbReference>
<reference evidence="9" key="2">
    <citation type="journal article" date="2019" name="Int. J. Syst. Evol. Microbiol.">
        <title>Faecalibacillus intestinalis gen. nov., sp. nov. and Faecalibacillus faecis sp. nov., isolated from human faeces.</title>
        <authorList>
            <person name="Seo B."/>
            <person name="Jeon K."/>
            <person name="Baek I."/>
            <person name="Lee Y.M."/>
            <person name="Baek K."/>
            <person name="Ko G."/>
        </authorList>
    </citation>
    <scope>NUCLEOTIDE SEQUENCE</scope>
    <source>
        <strain evidence="9">SNUG30370</strain>
    </source>
</reference>
<sequence length="316" mass="36177">MKVSFARQVKEEVVFNDFDICCQKAILSAIIKVNGTLSLSNQGLLLTIRTENAKIASKVHKMLKEVYHPHIEFLVSRKMKLQKNNVYILKVSKAREILDDLGLMNGLGFHTLPDKKLLEKECCKRAFLAGIFLSGGSVNNPETSNYHLELSVDEEEYALYIQELMNYFNLNAKMTKRRNKYLVYLKSAEKIGDFLRAIGASQSVMNFESTRIDRSMSNTVNRWNNCDIANEVKSMASSNKQLEDISIIEMFMGLDMLDEKTRTVALVRKKYPDYTLNELCVAYQEETGLSISKSGLHHRFKKISDQAAELMQMQNE</sequence>
<organism evidence="9 10">
    <name type="scientific">Faecalibacillus faecis</name>
    <dbReference type="NCBI Taxonomy" id="1982628"/>
    <lineage>
        <taxon>Bacteria</taxon>
        <taxon>Bacillati</taxon>
        <taxon>Bacillota</taxon>
        <taxon>Erysipelotrichia</taxon>
        <taxon>Erysipelotrichales</taxon>
        <taxon>Coprobacillaceae</taxon>
        <taxon>Faecalibacillus</taxon>
    </lineage>
</organism>
<evidence type="ECO:0000256" key="2">
    <source>
        <dbReference type="ARBA" id="ARBA00023125"/>
    </source>
</evidence>
<reference evidence="8" key="3">
    <citation type="submission" date="2021-10" db="EMBL/GenBank/DDBJ databases">
        <title>Collection of gut derived symbiotic bacterial strains cultured from healthy donors.</title>
        <authorList>
            <person name="Lin H."/>
            <person name="Littmann E."/>
            <person name="Kohout C."/>
            <person name="Pamer E.G."/>
        </authorList>
    </citation>
    <scope>NUCLEOTIDE SEQUENCE</scope>
    <source>
        <strain evidence="8">DFI.4.48</strain>
    </source>
</reference>
<dbReference type="GO" id="GO:0043937">
    <property type="term" value="P:regulation of sporulation"/>
    <property type="evidence" value="ECO:0007669"/>
    <property type="project" value="InterPro"/>
</dbReference>
<evidence type="ECO:0000256" key="1">
    <source>
        <dbReference type="ARBA" id="ARBA00022618"/>
    </source>
</evidence>
<dbReference type="InterPro" id="IPR023054">
    <property type="entry name" value="Sporulation_regulator_WhiA_C"/>
</dbReference>
<comment type="caution">
    <text evidence="9">The sequence shown here is derived from an EMBL/GenBank/DDBJ whole genome shotgun (WGS) entry which is preliminary data.</text>
</comment>
<accession>A0A2T3FM85</accession>
<protein>
    <recommendedName>
        <fullName evidence="4">Probable cell division protein WhiA</fullName>
    </recommendedName>
</protein>
<evidence type="ECO:0000256" key="3">
    <source>
        <dbReference type="ARBA" id="ARBA00023306"/>
    </source>
</evidence>
<feature type="domain" description="Sporulation transcription regulator WhiA N-terminal" evidence="6">
    <location>
        <begin position="21"/>
        <end position="104"/>
    </location>
</feature>
<feature type="domain" description="Sporulation regulator WhiA C-terminal" evidence="5">
    <location>
        <begin position="220"/>
        <end position="305"/>
    </location>
</feature>
<keyword evidence="3 4" id="KW-0131">Cell cycle</keyword>
<keyword evidence="1 4" id="KW-0132">Cell division</keyword>
<dbReference type="AlphaFoldDB" id="A0A2T3FM85"/>
<dbReference type="EMBL" id="JAJDKZ010000032">
    <property type="protein sequence ID" value="MCB8610998.1"/>
    <property type="molecule type" value="Genomic_DNA"/>
</dbReference>
<dbReference type="Proteomes" id="UP000241201">
    <property type="component" value="Unassembled WGS sequence"/>
</dbReference>
<dbReference type="PANTHER" id="PTHR37307:SF1">
    <property type="entry name" value="CELL DIVISION PROTEIN WHIA-RELATED"/>
    <property type="match status" value="1"/>
</dbReference>
<dbReference type="Pfam" id="PF10298">
    <property type="entry name" value="WhiA_N"/>
    <property type="match status" value="1"/>
</dbReference>
<feature type="domain" description="WhiA LAGLIDADG-like" evidence="7">
    <location>
        <begin position="125"/>
        <end position="216"/>
    </location>
</feature>
<keyword evidence="2 4" id="KW-0238">DNA-binding</keyword>
<dbReference type="PANTHER" id="PTHR37307">
    <property type="entry name" value="CELL DIVISION PROTEIN WHIA-RELATED"/>
    <property type="match status" value="1"/>
</dbReference>
<evidence type="ECO:0000313" key="9">
    <source>
        <dbReference type="EMBL" id="PST36372.1"/>
    </source>
</evidence>
<evidence type="ECO:0000313" key="8">
    <source>
        <dbReference type="EMBL" id="MCB8610998.1"/>
    </source>
</evidence>
<evidence type="ECO:0000259" key="5">
    <source>
        <dbReference type="Pfam" id="PF02650"/>
    </source>
</evidence>
<evidence type="ECO:0000256" key="4">
    <source>
        <dbReference type="HAMAP-Rule" id="MF_01420"/>
    </source>
</evidence>
<gene>
    <name evidence="4 9" type="primary">whiA</name>
    <name evidence="9" type="ORF">C7U55_11930</name>
    <name evidence="8" type="ORF">LJD69_10405</name>
</gene>
<dbReference type="NCBIfam" id="TIGR00647">
    <property type="entry name" value="DNA_bind_WhiA"/>
    <property type="match status" value="1"/>
</dbReference>
<dbReference type="InterPro" id="IPR018478">
    <property type="entry name" value="Sporu_reg_WhiA_N_dom"/>
</dbReference>
<dbReference type="SUPFAM" id="SSF55608">
    <property type="entry name" value="Homing endonucleases"/>
    <property type="match status" value="1"/>
</dbReference>
<dbReference type="Proteomes" id="UP001198439">
    <property type="component" value="Unassembled WGS sequence"/>
</dbReference>
<comment type="similarity">
    <text evidence="4">Belongs to the WhiA family.</text>
</comment>
<dbReference type="Gene3D" id="3.10.28.10">
    <property type="entry name" value="Homing endonucleases"/>
    <property type="match status" value="1"/>
</dbReference>
<dbReference type="Pfam" id="PF14527">
    <property type="entry name" value="LAGLIDADG_WhiA"/>
    <property type="match status" value="1"/>
</dbReference>